<evidence type="ECO:0000256" key="3">
    <source>
        <dbReference type="ARBA" id="ARBA00022833"/>
    </source>
</evidence>
<organism evidence="6 7">
    <name type="scientific">Chaetomium fimeti</name>
    <dbReference type="NCBI Taxonomy" id="1854472"/>
    <lineage>
        <taxon>Eukaryota</taxon>
        <taxon>Fungi</taxon>
        <taxon>Dikarya</taxon>
        <taxon>Ascomycota</taxon>
        <taxon>Pezizomycotina</taxon>
        <taxon>Sordariomycetes</taxon>
        <taxon>Sordariomycetidae</taxon>
        <taxon>Sordariales</taxon>
        <taxon>Chaetomiaceae</taxon>
        <taxon>Chaetomium</taxon>
    </lineage>
</organism>
<evidence type="ECO:0000313" key="7">
    <source>
        <dbReference type="Proteomes" id="UP001278766"/>
    </source>
</evidence>
<feature type="region of interest" description="Disordered" evidence="5">
    <location>
        <begin position="237"/>
        <end position="272"/>
    </location>
</feature>
<feature type="coiled-coil region" evidence="4">
    <location>
        <begin position="134"/>
        <end position="182"/>
    </location>
</feature>
<sequence>MEQHLNCNVQECGAQLTGQAVVTVCSHAICPRCANNHGFAGQAPYTCPICSQPLSASEVCEQLLQPSEEWKSVALSGLGPTVVMECAGRALSFWSYQMTNQISSQARRNSKLKDYCAELQGEIENIWGQANQRITTLTSKIRDMEREEHTLRRQCEDLRLTLESRTRELSQSQELYSKLKRRVLLNQTQETPPSVSRSRTPIQPTTTVDTGHGQAQSQLPRAISSVGTRTGVANYFPASPGYSKPQNSTSLMDWNQSVPSRSMPATPSSNLPVRNPRSLAFVSTPRTGVEAALNVPRSGRFHQTANAVPINATDGLRGFPEARSGVSDVRRPLGGSASDMPRPLLGRTEAVSVVPRNSPQSTARRTSQQFELPGPILRRP</sequence>
<evidence type="ECO:0000256" key="1">
    <source>
        <dbReference type="ARBA" id="ARBA00022723"/>
    </source>
</evidence>
<evidence type="ECO:0008006" key="8">
    <source>
        <dbReference type="Google" id="ProtNLM"/>
    </source>
</evidence>
<gene>
    <name evidence="6" type="ORF">B0H64DRAFT_193923</name>
</gene>
<name>A0AAE0HE13_9PEZI</name>
<dbReference type="PANTHER" id="PTHR14305">
    <property type="entry name" value="E3 UBIQUITIN-PROTEIN LIGASE CCNB1IP1"/>
    <property type="match status" value="1"/>
</dbReference>
<dbReference type="InterPro" id="IPR042448">
    <property type="entry name" value="CCNB1IP1"/>
</dbReference>
<dbReference type="GO" id="GO:0008270">
    <property type="term" value="F:zinc ion binding"/>
    <property type="evidence" value="ECO:0007669"/>
    <property type="project" value="UniProtKB-KW"/>
</dbReference>
<keyword evidence="2" id="KW-0863">Zinc-finger</keyword>
<protein>
    <recommendedName>
        <fullName evidence="8">RING-type domain-containing protein</fullName>
    </recommendedName>
</protein>
<dbReference type="SUPFAM" id="SSF57850">
    <property type="entry name" value="RING/U-box"/>
    <property type="match status" value="1"/>
</dbReference>
<keyword evidence="1" id="KW-0479">Metal-binding</keyword>
<dbReference type="EMBL" id="JAUEPN010000005">
    <property type="protein sequence ID" value="KAK3294731.1"/>
    <property type="molecule type" value="Genomic_DNA"/>
</dbReference>
<dbReference type="GO" id="GO:0061630">
    <property type="term" value="F:ubiquitin protein ligase activity"/>
    <property type="evidence" value="ECO:0007669"/>
    <property type="project" value="InterPro"/>
</dbReference>
<feature type="region of interest" description="Disordered" evidence="5">
    <location>
        <begin position="187"/>
        <end position="220"/>
    </location>
</feature>
<keyword evidence="3" id="KW-0862">Zinc</keyword>
<dbReference type="PANTHER" id="PTHR14305:SF0">
    <property type="entry name" value="E3 UBIQUITIN-PROTEIN LIGASE CCNB1IP1"/>
    <property type="match status" value="1"/>
</dbReference>
<feature type="compositionally biased region" description="Polar residues" evidence="5">
    <location>
        <begin position="355"/>
        <end position="370"/>
    </location>
</feature>
<evidence type="ECO:0000313" key="6">
    <source>
        <dbReference type="EMBL" id="KAK3294731.1"/>
    </source>
</evidence>
<evidence type="ECO:0000256" key="4">
    <source>
        <dbReference type="SAM" id="Coils"/>
    </source>
</evidence>
<dbReference type="Proteomes" id="UP001278766">
    <property type="component" value="Unassembled WGS sequence"/>
</dbReference>
<dbReference type="InterPro" id="IPR017907">
    <property type="entry name" value="Znf_RING_CS"/>
</dbReference>
<keyword evidence="7" id="KW-1185">Reference proteome</keyword>
<keyword evidence="4" id="KW-0175">Coiled coil</keyword>
<comment type="caution">
    <text evidence="6">The sequence shown here is derived from an EMBL/GenBank/DDBJ whole genome shotgun (WGS) entry which is preliminary data.</text>
</comment>
<reference evidence="6" key="2">
    <citation type="submission" date="2023-06" db="EMBL/GenBank/DDBJ databases">
        <authorList>
            <consortium name="Lawrence Berkeley National Laboratory"/>
            <person name="Haridas S."/>
            <person name="Hensen N."/>
            <person name="Bonometti L."/>
            <person name="Westerberg I."/>
            <person name="Brannstrom I.O."/>
            <person name="Guillou S."/>
            <person name="Cros-Aarteil S."/>
            <person name="Calhoun S."/>
            <person name="Kuo A."/>
            <person name="Mondo S."/>
            <person name="Pangilinan J."/>
            <person name="Riley R."/>
            <person name="Labutti K."/>
            <person name="Andreopoulos B."/>
            <person name="Lipzen A."/>
            <person name="Chen C."/>
            <person name="Yanf M."/>
            <person name="Daum C."/>
            <person name="Ng V."/>
            <person name="Clum A."/>
            <person name="Steindorff A."/>
            <person name="Ohm R."/>
            <person name="Martin F."/>
            <person name="Silar P."/>
            <person name="Natvig D."/>
            <person name="Lalanne C."/>
            <person name="Gautier V."/>
            <person name="Ament-Velasquez S.L."/>
            <person name="Kruys A."/>
            <person name="Hutchinson M.I."/>
            <person name="Powell A.J."/>
            <person name="Barry K."/>
            <person name="Miller A.N."/>
            <person name="Grigoriev I.V."/>
            <person name="Debuchy R."/>
            <person name="Gladieux P."/>
            <person name="Thoren M.H."/>
            <person name="Johannesson H."/>
        </authorList>
    </citation>
    <scope>NUCLEOTIDE SEQUENCE</scope>
    <source>
        <strain evidence="6">CBS 168.71</strain>
    </source>
</reference>
<evidence type="ECO:0000256" key="2">
    <source>
        <dbReference type="ARBA" id="ARBA00022771"/>
    </source>
</evidence>
<dbReference type="GeneID" id="87836080"/>
<dbReference type="AlphaFoldDB" id="A0AAE0HE13"/>
<accession>A0AAE0HE13</accession>
<reference evidence="6" key="1">
    <citation type="journal article" date="2023" name="Mol. Phylogenet. Evol.">
        <title>Genome-scale phylogeny and comparative genomics of the fungal order Sordariales.</title>
        <authorList>
            <person name="Hensen N."/>
            <person name="Bonometti L."/>
            <person name="Westerberg I."/>
            <person name="Brannstrom I.O."/>
            <person name="Guillou S."/>
            <person name="Cros-Aarteil S."/>
            <person name="Calhoun S."/>
            <person name="Haridas S."/>
            <person name="Kuo A."/>
            <person name="Mondo S."/>
            <person name="Pangilinan J."/>
            <person name="Riley R."/>
            <person name="LaButti K."/>
            <person name="Andreopoulos B."/>
            <person name="Lipzen A."/>
            <person name="Chen C."/>
            <person name="Yan M."/>
            <person name="Daum C."/>
            <person name="Ng V."/>
            <person name="Clum A."/>
            <person name="Steindorff A."/>
            <person name="Ohm R.A."/>
            <person name="Martin F."/>
            <person name="Silar P."/>
            <person name="Natvig D.O."/>
            <person name="Lalanne C."/>
            <person name="Gautier V."/>
            <person name="Ament-Velasquez S.L."/>
            <person name="Kruys A."/>
            <person name="Hutchinson M.I."/>
            <person name="Powell A.J."/>
            <person name="Barry K."/>
            <person name="Miller A.N."/>
            <person name="Grigoriev I.V."/>
            <person name="Debuchy R."/>
            <person name="Gladieux P."/>
            <person name="Hiltunen Thoren M."/>
            <person name="Johannesson H."/>
        </authorList>
    </citation>
    <scope>NUCLEOTIDE SEQUENCE</scope>
    <source>
        <strain evidence="6">CBS 168.71</strain>
    </source>
</reference>
<dbReference type="RefSeq" id="XP_062658245.1">
    <property type="nucleotide sequence ID" value="XM_062799132.1"/>
</dbReference>
<feature type="region of interest" description="Disordered" evidence="5">
    <location>
        <begin position="323"/>
        <end position="380"/>
    </location>
</feature>
<evidence type="ECO:0000256" key="5">
    <source>
        <dbReference type="SAM" id="MobiDB-lite"/>
    </source>
</evidence>
<feature type="compositionally biased region" description="Polar residues" evidence="5">
    <location>
        <begin position="244"/>
        <end position="272"/>
    </location>
</feature>
<proteinExistence type="predicted"/>
<dbReference type="GO" id="GO:0000795">
    <property type="term" value="C:synaptonemal complex"/>
    <property type="evidence" value="ECO:0007669"/>
    <property type="project" value="InterPro"/>
</dbReference>
<feature type="compositionally biased region" description="Polar residues" evidence="5">
    <location>
        <begin position="187"/>
        <end position="219"/>
    </location>
</feature>
<dbReference type="GO" id="GO:0007131">
    <property type="term" value="P:reciprocal meiotic recombination"/>
    <property type="evidence" value="ECO:0007669"/>
    <property type="project" value="InterPro"/>
</dbReference>
<dbReference type="PROSITE" id="PS00518">
    <property type="entry name" value="ZF_RING_1"/>
    <property type="match status" value="1"/>
</dbReference>